<keyword evidence="3" id="KW-0256">Endoplasmic reticulum</keyword>
<comment type="subcellular location">
    <subcellularLocation>
        <location evidence="1">Endoplasmic reticulum</location>
    </subcellularLocation>
</comment>
<protein>
    <recommendedName>
        <fullName evidence="6">Endoplasmic reticulum lectin 1</fullName>
    </recommendedName>
    <alternativeName>
        <fullName evidence="7">ER lectin</fullName>
    </alternativeName>
</protein>
<comment type="function">
    <text evidence="5">Probable lectin that binds selectively to improperly folded lumenal proteins. May function in endoplasmic reticulum quality control and endoplasmic reticulum-associated degradation (ERAD) of both non-glycosylated proteins and glycoproteins.</text>
</comment>
<dbReference type="InterPro" id="IPR009011">
    <property type="entry name" value="Man6P_isomerase_rcpt-bd_dom_sf"/>
</dbReference>
<organism evidence="9 10">
    <name type="scientific">Nephila pilipes</name>
    <name type="common">Giant wood spider</name>
    <name type="synonym">Nephila maculata</name>
    <dbReference type="NCBI Taxonomy" id="299642"/>
    <lineage>
        <taxon>Eukaryota</taxon>
        <taxon>Metazoa</taxon>
        <taxon>Ecdysozoa</taxon>
        <taxon>Arthropoda</taxon>
        <taxon>Chelicerata</taxon>
        <taxon>Arachnida</taxon>
        <taxon>Araneae</taxon>
        <taxon>Araneomorphae</taxon>
        <taxon>Entelegynae</taxon>
        <taxon>Araneoidea</taxon>
        <taxon>Nephilidae</taxon>
        <taxon>Nephila</taxon>
    </lineage>
</organism>
<evidence type="ECO:0000256" key="4">
    <source>
        <dbReference type="ARBA" id="ARBA00023157"/>
    </source>
</evidence>
<dbReference type="OrthoDB" id="448954at2759"/>
<evidence type="ECO:0000256" key="5">
    <source>
        <dbReference type="ARBA" id="ARBA00037585"/>
    </source>
</evidence>
<dbReference type="InterPro" id="IPR045149">
    <property type="entry name" value="OS-9-like"/>
</dbReference>
<evidence type="ECO:0000256" key="3">
    <source>
        <dbReference type="ARBA" id="ARBA00022824"/>
    </source>
</evidence>
<dbReference type="EMBL" id="BMAW01009945">
    <property type="protein sequence ID" value="GFT16521.1"/>
    <property type="molecule type" value="Genomic_DNA"/>
</dbReference>
<accession>A0A8X6NJE8</accession>
<dbReference type="PANTHER" id="PTHR15414">
    <property type="entry name" value="OS-9-RELATED"/>
    <property type="match status" value="1"/>
</dbReference>
<feature type="domain" description="MRH" evidence="8">
    <location>
        <begin position="56"/>
        <end position="169"/>
    </location>
</feature>
<dbReference type="PANTHER" id="PTHR15414:SF0">
    <property type="entry name" value="ENDOPLASMIC RETICULUM LECTIN 1"/>
    <property type="match status" value="1"/>
</dbReference>
<dbReference type="Proteomes" id="UP000887013">
    <property type="component" value="Unassembled WGS sequence"/>
</dbReference>
<evidence type="ECO:0000259" key="8">
    <source>
        <dbReference type="PROSITE" id="PS51914"/>
    </source>
</evidence>
<dbReference type="GO" id="GO:0005788">
    <property type="term" value="C:endoplasmic reticulum lumen"/>
    <property type="evidence" value="ECO:0007669"/>
    <property type="project" value="TreeGrafter"/>
</dbReference>
<dbReference type="PROSITE" id="PS51914">
    <property type="entry name" value="MRH"/>
    <property type="match status" value="1"/>
</dbReference>
<reference evidence="9" key="1">
    <citation type="submission" date="2020-08" db="EMBL/GenBank/DDBJ databases">
        <title>Multicomponent nature underlies the extraordinary mechanical properties of spider dragline silk.</title>
        <authorList>
            <person name="Kono N."/>
            <person name="Nakamura H."/>
            <person name="Mori M."/>
            <person name="Yoshida Y."/>
            <person name="Ohtoshi R."/>
            <person name="Malay A.D."/>
            <person name="Moran D.A.P."/>
            <person name="Tomita M."/>
            <person name="Numata K."/>
            <person name="Arakawa K."/>
        </authorList>
    </citation>
    <scope>NUCLEOTIDE SEQUENCE</scope>
</reference>
<dbReference type="AlphaFoldDB" id="A0A8X6NJE8"/>
<keyword evidence="10" id="KW-1185">Reference proteome</keyword>
<dbReference type="SUPFAM" id="SSF50911">
    <property type="entry name" value="Mannose 6-phosphate receptor domain"/>
    <property type="match status" value="1"/>
</dbReference>
<dbReference type="InterPro" id="IPR044865">
    <property type="entry name" value="MRH_dom"/>
</dbReference>
<comment type="caution">
    <text evidence="9">The sequence shown here is derived from an EMBL/GenBank/DDBJ whole genome shotgun (WGS) entry which is preliminary data.</text>
</comment>
<sequence length="324" mass="37653">MFSSTEEKGINCEEHSPMVLLDETFTCCLPSDQELLFKRNYTKPKSYVFTERVNNMPCLMKRQGDWAYVVCSHIIFQIHNLRYKRFSLGLRSTDHFITKKLQGFTEKGKQTYFIRHFKNGSVCGSFGEQIETYVRYVCRQCKEEAIFSVQQITQCRYEIHIYSPRVCSGLNFESFTGYSIKCCSKIDAMSLVMATAGQSPSANYGQYFRFETPKPKDIGGDIFFVYGANIRPIEPFSHNKAIFSFKKLEYRAEEIISASMGVQYDFSVDPQDKFEGNLFINLKDLANLEHSTQNRNSSFSDLSYLHKLVEKLMNNTYKKKKKKK</sequence>
<dbReference type="GO" id="GO:0030970">
    <property type="term" value="P:retrograde protein transport, ER to cytosol"/>
    <property type="evidence" value="ECO:0007669"/>
    <property type="project" value="TreeGrafter"/>
</dbReference>
<dbReference type="GO" id="GO:0030968">
    <property type="term" value="P:endoplasmic reticulum unfolded protein response"/>
    <property type="evidence" value="ECO:0007669"/>
    <property type="project" value="InterPro"/>
</dbReference>
<evidence type="ECO:0000313" key="9">
    <source>
        <dbReference type="EMBL" id="GFT16521.1"/>
    </source>
</evidence>
<proteinExistence type="predicted"/>
<name>A0A8X6NJE8_NEPPI</name>
<evidence type="ECO:0000256" key="1">
    <source>
        <dbReference type="ARBA" id="ARBA00004240"/>
    </source>
</evidence>
<gene>
    <name evidence="9" type="primary">AVEN_71259_1</name>
    <name evidence="9" type="ORF">NPIL_665391</name>
</gene>
<evidence type="ECO:0000256" key="6">
    <source>
        <dbReference type="ARBA" id="ARBA00041108"/>
    </source>
</evidence>
<keyword evidence="2" id="KW-0732">Signal</keyword>
<evidence type="ECO:0000313" key="10">
    <source>
        <dbReference type="Proteomes" id="UP000887013"/>
    </source>
</evidence>
<keyword evidence="4" id="KW-1015">Disulfide bond</keyword>
<evidence type="ECO:0000256" key="2">
    <source>
        <dbReference type="ARBA" id="ARBA00022729"/>
    </source>
</evidence>
<evidence type="ECO:0000256" key="7">
    <source>
        <dbReference type="ARBA" id="ARBA00041661"/>
    </source>
</evidence>
<dbReference type="Gene3D" id="2.70.130.10">
    <property type="entry name" value="Mannose-6-phosphate receptor binding domain"/>
    <property type="match status" value="1"/>
</dbReference>